<evidence type="ECO:0000313" key="2">
    <source>
        <dbReference type="EMBL" id="KAK3795084.1"/>
    </source>
</evidence>
<feature type="region of interest" description="Disordered" evidence="1">
    <location>
        <begin position="1"/>
        <end position="20"/>
    </location>
</feature>
<feature type="compositionally biased region" description="Basic and acidic residues" evidence="1">
    <location>
        <begin position="1"/>
        <end position="15"/>
    </location>
</feature>
<proteinExistence type="predicted"/>
<organism evidence="2 3">
    <name type="scientific">Elysia crispata</name>
    <name type="common">lettuce slug</name>
    <dbReference type="NCBI Taxonomy" id="231223"/>
    <lineage>
        <taxon>Eukaryota</taxon>
        <taxon>Metazoa</taxon>
        <taxon>Spiralia</taxon>
        <taxon>Lophotrochozoa</taxon>
        <taxon>Mollusca</taxon>
        <taxon>Gastropoda</taxon>
        <taxon>Heterobranchia</taxon>
        <taxon>Euthyneura</taxon>
        <taxon>Panpulmonata</taxon>
        <taxon>Sacoglossa</taxon>
        <taxon>Placobranchoidea</taxon>
        <taxon>Plakobranchidae</taxon>
        <taxon>Elysia</taxon>
    </lineage>
</organism>
<dbReference type="EMBL" id="JAWDGP010001078">
    <property type="protein sequence ID" value="KAK3795084.1"/>
    <property type="molecule type" value="Genomic_DNA"/>
</dbReference>
<protein>
    <submittedName>
        <fullName evidence="2">Uncharacterized protein</fullName>
    </submittedName>
</protein>
<sequence>METKRNVSLRGKDEGGGEGGCCNDVSLTQVLCLVNKHSSRQSQSLEEDVGPSAGPGACTKRGQCFIFIVNSLRRSSLGGVLTPQSAGFQHPSPLQSFSPPDAVDCRLSRAVQIKIDLATCRIV</sequence>
<evidence type="ECO:0000313" key="3">
    <source>
        <dbReference type="Proteomes" id="UP001283361"/>
    </source>
</evidence>
<evidence type="ECO:0000256" key="1">
    <source>
        <dbReference type="SAM" id="MobiDB-lite"/>
    </source>
</evidence>
<dbReference type="Proteomes" id="UP001283361">
    <property type="component" value="Unassembled WGS sequence"/>
</dbReference>
<reference evidence="2" key="1">
    <citation type="journal article" date="2023" name="G3 (Bethesda)">
        <title>A reference genome for the long-term kleptoplast-retaining sea slug Elysia crispata morphotype clarki.</title>
        <authorList>
            <person name="Eastman K.E."/>
            <person name="Pendleton A.L."/>
            <person name="Shaikh M.A."/>
            <person name="Suttiyut T."/>
            <person name="Ogas R."/>
            <person name="Tomko P."/>
            <person name="Gavelis G."/>
            <person name="Widhalm J.R."/>
            <person name="Wisecaver J.H."/>
        </authorList>
    </citation>
    <scope>NUCLEOTIDE SEQUENCE</scope>
    <source>
        <strain evidence="2">ECLA1</strain>
    </source>
</reference>
<gene>
    <name evidence="2" type="ORF">RRG08_028286</name>
</gene>
<keyword evidence="3" id="KW-1185">Reference proteome</keyword>
<accession>A0AAE1AW55</accession>
<dbReference type="AlphaFoldDB" id="A0AAE1AW55"/>
<comment type="caution">
    <text evidence="2">The sequence shown here is derived from an EMBL/GenBank/DDBJ whole genome shotgun (WGS) entry which is preliminary data.</text>
</comment>
<name>A0AAE1AW55_9GAST</name>